<organism evidence="2 3">
    <name type="scientific">Paenibacillus mucilaginosus K02</name>
    <dbReference type="NCBI Taxonomy" id="997761"/>
    <lineage>
        <taxon>Bacteria</taxon>
        <taxon>Bacillati</taxon>
        <taxon>Bacillota</taxon>
        <taxon>Bacilli</taxon>
        <taxon>Bacillales</taxon>
        <taxon>Paenibacillaceae</taxon>
        <taxon>Paenibacillus</taxon>
    </lineage>
</organism>
<accession>I0BKD6</accession>
<keyword evidence="1" id="KW-1133">Transmembrane helix</keyword>
<proteinExistence type="predicted"/>
<dbReference type="Proteomes" id="UP000007392">
    <property type="component" value="Chromosome"/>
</dbReference>
<feature type="transmembrane region" description="Helical" evidence="1">
    <location>
        <begin position="20"/>
        <end position="41"/>
    </location>
</feature>
<dbReference type="KEGG" id="pmw:B2K_19290"/>
<dbReference type="AlphaFoldDB" id="I0BKD6"/>
<reference evidence="2 3" key="1">
    <citation type="submission" date="2013-06" db="EMBL/GenBank/DDBJ databases">
        <title>Complete genome sequence of Paenibacillus mucilaginosus K02.</title>
        <authorList>
            <person name="Xiao B."/>
            <person name="Sun L."/>
            <person name="Xiao L."/>
            <person name="Lian B."/>
        </authorList>
    </citation>
    <scope>NUCLEOTIDE SEQUENCE [LARGE SCALE GENOMIC DNA]</scope>
    <source>
        <strain evidence="2 3">K02</strain>
    </source>
</reference>
<name>I0BKD6_9BACL</name>
<dbReference type="HOGENOM" id="CLU_2718525_0_0_9"/>
<dbReference type="EMBL" id="CP003422">
    <property type="protein sequence ID" value="AFH62833.1"/>
    <property type="molecule type" value="Genomic_DNA"/>
</dbReference>
<evidence type="ECO:0000256" key="1">
    <source>
        <dbReference type="SAM" id="Phobius"/>
    </source>
</evidence>
<keyword evidence="1" id="KW-0812">Transmembrane</keyword>
<feature type="transmembrane region" description="Helical" evidence="1">
    <location>
        <begin position="47"/>
        <end position="67"/>
    </location>
</feature>
<evidence type="ECO:0000313" key="2">
    <source>
        <dbReference type="EMBL" id="AFH62833.1"/>
    </source>
</evidence>
<protein>
    <submittedName>
        <fullName evidence="2">Uncharacterized protein</fullName>
    </submittedName>
</protein>
<keyword evidence="1" id="KW-0472">Membrane</keyword>
<sequence length="72" mass="8265">MLKLESELMLYRGGRIVEFIFIFLPAFLFMMCFLITIRVFINKDTGLGTLLTFVTSGIFGVLFWLCIMSVEG</sequence>
<evidence type="ECO:0000313" key="3">
    <source>
        <dbReference type="Proteomes" id="UP000007392"/>
    </source>
</evidence>
<gene>
    <name evidence="2" type="ORF">B2K_19290</name>
</gene>